<organism evidence="2 3">
    <name type="scientific">Dysosmobacter welbionis</name>
    <dbReference type="NCBI Taxonomy" id="2093857"/>
    <lineage>
        <taxon>Bacteria</taxon>
        <taxon>Bacillati</taxon>
        <taxon>Bacillota</taxon>
        <taxon>Clostridia</taxon>
        <taxon>Eubacteriales</taxon>
        <taxon>Oscillospiraceae</taxon>
        <taxon>Dysosmobacter</taxon>
    </lineage>
</organism>
<feature type="domain" description="DZANK-type" evidence="1">
    <location>
        <begin position="76"/>
        <end position="119"/>
    </location>
</feature>
<dbReference type="RefSeq" id="WP_136891260.1">
    <property type="nucleotide sequence ID" value="NZ_CP034413.3"/>
</dbReference>
<dbReference type="EMBL" id="CP034413">
    <property type="protein sequence ID" value="QCI59384.1"/>
    <property type="molecule type" value="Genomic_DNA"/>
</dbReference>
<dbReference type="Pfam" id="PF12773">
    <property type="entry name" value="DZR"/>
    <property type="match status" value="1"/>
</dbReference>
<gene>
    <name evidence="2" type="ORF">EIO64_09325</name>
</gene>
<sequence>MDLWQAGRRLALTGLFASVTDWIEVDIYSCPACGRLAFFRTNFLPQPKKHVPVEPEPTDVDTAAFYVPGTGELVKCPVCGKEHPRDDAFCPLCGTRRDQPCPWCGKWFPAAQPVCPWCGHGRDEE</sequence>
<keyword evidence="3" id="KW-1185">Reference proteome</keyword>
<dbReference type="KEGG" id="obj:EIO64_09325"/>
<accession>A0A4D7AIE8</accession>
<proteinExistence type="predicted"/>
<protein>
    <submittedName>
        <fullName evidence="2">Zinc ribbon domain-containing protein</fullName>
    </submittedName>
</protein>
<evidence type="ECO:0000313" key="3">
    <source>
        <dbReference type="Proteomes" id="UP000298642"/>
    </source>
</evidence>
<evidence type="ECO:0000259" key="1">
    <source>
        <dbReference type="Pfam" id="PF12773"/>
    </source>
</evidence>
<dbReference type="InterPro" id="IPR025874">
    <property type="entry name" value="DZR"/>
</dbReference>
<evidence type="ECO:0000313" key="2">
    <source>
        <dbReference type="EMBL" id="QCI59384.1"/>
    </source>
</evidence>
<name>A0A4D7AIE8_9FIRM</name>
<dbReference type="Proteomes" id="UP000298642">
    <property type="component" value="Chromosome"/>
</dbReference>
<dbReference type="AlphaFoldDB" id="A0A4D7AIE8"/>
<reference evidence="3" key="1">
    <citation type="submission" date="2018-12" db="EMBL/GenBank/DDBJ databases">
        <title>Dusodibacter welbiota gen. nov., sp. nov., isolated from human faeces and emended description of the Oscillibacter genus.</title>
        <authorList>
            <person name="Le Roy T."/>
            <person name="Van der Smissen P."/>
            <person name="Delzenne N."/>
            <person name="Muccioli G."/>
            <person name="Collet J.F."/>
            <person name="Cani P.D."/>
        </authorList>
    </citation>
    <scope>NUCLEOTIDE SEQUENCE [LARGE SCALE GENOMIC DNA]</scope>
    <source>
        <strain evidence="3">J115</strain>
    </source>
</reference>